<feature type="transmembrane region" description="Helical" evidence="2">
    <location>
        <begin position="124"/>
        <end position="145"/>
    </location>
</feature>
<protein>
    <recommendedName>
        <fullName evidence="5">Transmembrane protein</fullName>
    </recommendedName>
</protein>
<evidence type="ECO:0000256" key="1">
    <source>
        <dbReference type="SAM" id="MobiDB-lite"/>
    </source>
</evidence>
<feature type="transmembrane region" description="Helical" evidence="2">
    <location>
        <begin position="58"/>
        <end position="80"/>
    </location>
</feature>
<feature type="transmembrane region" description="Helical" evidence="2">
    <location>
        <begin position="15"/>
        <end position="38"/>
    </location>
</feature>
<sequence length="225" mass="25107">MAINLCPWMPLQKGCVLLAIIDAVISTINLGLQITAFVEVLVLTEKEELELNERERNIALGTIALAILTAFLQILMALRLYKGAKNRDRKNIKIWLIISTITVIINLVSLIIEGSAGERTRIYIWTTTIIIIYKIYEIAVVFTFFKYSLSPRSQNENEVNEAVNSTPIALATISQPGMYNSPPQAQHHVYATQQLGPVPGPSTSNTQPREPVITFQSTGEVGWRQ</sequence>
<dbReference type="PANTHER" id="PTHR36694:SF11">
    <property type="entry name" value="LP21121P-RELATED"/>
    <property type="match status" value="1"/>
</dbReference>
<dbReference type="PANTHER" id="PTHR36694">
    <property type="entry name" value="PASIFLORA 1, ISOFORM A-RELATED"/>
    <property type="match status" value="1"/>
</dbReference>
<evidence type="ECO:0000313" key="4">
    <source>
        <dbReference type="Proteomes" id="UP001642540"/>
    </source>
</evidence>
<keyword evidence="2" id="KW-0472">Membrane</keyword>
<evidence type="ECO:0000313" key="3">
    <source>
        <dbReference type="EMBL" id="CAL8141077.1"/>
    </source>
</evidence>
<feature type="compositionally biased region" description="Polar residues" evidence="1">
    <location>
        <begin position="194"/>
        <end position="219"/>
    </location>
</feature>
<feature type="region of interest" description="Disordered" evidence="1">
    <location>
        <begin position="194"/>
        <end position="225"/>
    </location>
</feature>
<evidence type="ECO:0008006" key="5">
    <source>
        <dbReference type="Google" id="ProtNLM"/>
    </source>
</evidence>
<reference evidence="3 4" key="1">
    <citation type="submission" date="2024-08" db="EMBL/GenBank/DDBJ databases">
        <authorList>
            <person name="Cucini C."/>
            <person name="Frati F."/>
        </authorList>
    </citation>
    <scope>NUCLEOTIDE SEQUENCE [LARGE SCALE GENOMIC DNA]</scope>
</reference>
<evidence type="ECO:0000256" key="2">
    <source>
        <dbReference type="SAM" id="Phobius"/>
    </source>
</evidence>
<proteinExistence type="predicted"/>
<dbReference type="EMBL" id="CAXLJM020000144">
    <property type="protein sequence ID" value="CAL8141077.1"/>
    <property type="molecule type" value="Genomic_DNA"/>
</dbReference>
<comment type="caution">
    <text evidence="3">The sequence shown here is derived from an EMBL/GenBank/DDBJ whole genome shotgun (WGS) entry which is preliminary data.</text>
</comment>
<keyword evidence="4" id="KW-1185">Reference proteome</keyword>
<organism evidence="3 4">
    <name type="scientific">Orchesella dallaii</name>
    <dbReference type="NCBI Taxonomy" id="48710"/>
    <lineage>
        <taxon>Eukaryota</taxon>
        <taxon>Metazoa</taxon>
        <taxon>Ecdysozoa</taxon>
        <taxon>Arthropoda</taxon>
        <taxon>Hexapoda</taxon>
        <taxon>Collembola</taxon>
        <taxon>Entomobryomorpha</taxon>
        <taxon>Entomobryoidea</taxon>
        <taxon>Orchesellidae</taxon>
        <taxon>Orchesellinae</taxon>
        <taxon>Orchesella</taxon>
    </lineage>
</organism>
<feature type="transmembrane region" description="Helical" evidence="2">
    <location>
        <begin position="92"/>
        <end position="112"/>
    </location>
</feature>
<dbReference type="Proteomes" id="UP001642540">
    <property type="component" value="Unassembled WGS sequence"/>
</dbReference>
<keyword evidence="2" id="KW-0812">Transmembrane</keyword>
<keyword evidence="2" id="KW-1133">Transmembrane helix</keyword>
<gene>
    <name evidence="3" type="ORF">ODALV1_LOCUS28563</name>
</gene>
<name>A0ABP1S1F9_9HEXA</name>
<accession>A0ABP1S1F9</accession>